<feature type="region of interest" description="Disordered" evidence="1">
    <location>
        <begin position="238"/>
        <end position="271"/>
    </location>
</feature>
<evidence type="ECO:0008006" key="5">
    <source>
        <dbReference type="Google" id="ProtNLM"/>
    </source>
</evidence>
<proteinExistence type="predicted"/>
<keyword evidence="2" id="KW-0472">Membrane</keyword>
<evidence type="ECO:0000256" key="2">
    <source>
        <dbReference type="SAM" id="Phobius"/>
    </source>
</evidence>
<feature type="transmembrane region" description="Helical" evidence="2">
    <location>
        <begin position="81"/>
        <end position="109"/>
    </location>
</feature>
<dbReference type="KEGG" id="ehx:EMIHUDRAFT_221947"/>
<dbReference type="GeneID" id="17249883"/>
<evidence type="ECO:0000256" key="1">
    <source>
        <dbReference type="SAM" id="MobiDB-lite"/>
    </source>
</evidence>
<dbReference type="EnsemblProtists" id="EOD03776">
    <property type="protein sequence ID" value="EOD03776"/>
    <property type="gene ID" value="EMIHUDRAFT_221947"/>
</dbReference>
<dbReference type="PANTHER" id="PTHR13146">
    <property type="match status" value="1"/>
</dbReference>
<dbReference type="PROSITE" id="PS51257">
    <property type="entry name" value="PROKAR_LIPOPROTEIN"/>
    <property type="match status" value="1"/>
</dbReference>
<dbReference type="PaxDb" id="2903-EOD03776"/>
<name>A0A0D3HXP1_EMIH1</name>
<accession>A0A0D3HXP1</accession>
<feature type="transmembrane region" description="Helical" evidence="2">
    <location>
        <begin position="12"/>
        <end position="34"/>
    </location>
</feature>
<dbReference type="PANTHER" id="PTHR13146:SF3">
    <property type="entry name" value="EAMA DOMAIN-CONTAINING PROTEIN"/>
    <property type="match status" value="1"/>
</dbReference>
<dbReference type="AlphaFoldDB" id="A0A0D3HXP1"/>
<evidence type="ECO:0000313" key="4">
    <source>
        <dbReference type="Proteomes" id="UP000013827"/>
    </source>
</evidence>
<protein>
    <recommendedName>
        <fullName evidence="5">Fatty acid desaturase domain-containing protein</fullName>
    </recommendedName>
</protein>
<reference evidence="4" key="1">
    <citation type="journal article" date="2013" name="Nature">
        <title>Pan genome of the phytoplankton Emiliania underpins its global distribution.</title>
        <authorList>
            <person name="Read B.A."/>
            <person name="Kegel J."/>
            <person name="Klute M.J."/>
            <person name="Kuo A."/>
            <person name="Lefebvre S.C."/>
            <person name="Maumus F."/>
            <person name="Mayer C."/>
            <person name="Miller J."/>
            <person name="Monier A."/>
            <person name="Salamov A."/>
            <person name="Young J."/>
            <person name="Aguilar M."/>
            <person name="Claverie J.M."/>
            <person name="Frickenhaus S."/>
            <person name="Gonzalez K."/>
            <person name="Herman E.K."/>
            <person name="Lin Y.C."/>
            <person name="Napier J."/>
            <person name="Ogata H."/>
            <person name="Sarno A.F."/>
            <person name="Shmutz J."/>
            <person name="Schroeder D."/>
            <person name="de Vargas C."/>
            <person name="Verret F."/>
            <person name="von Dassow P."/>
            <person name="Valentin K."/>
            <person name="Van de Peer Y."/>
            <person name="Wheeler G."/>
            <person name="Dacks J.B."/>
            <person name="Delwiche C.F."/>
            <person name="Dyhrman S.T."/>
            <person name="Glockner G."/>
            <person name="John U."/>
            <person name="Richards T."/>
            <person name="Worden A.Z."/>
            <person name="Zhang X."/>
            <person name="Grigoriev I.V."/>
            <person name="Allen A.E."/>
            <person name="Bidle K."/>
            <person name="Borodovsky M."/>
            <person name="Bowler C."/>
            <person name="Brownlee C."/>
            <person name="Cock J.M."/>
            <person name="Elias M."/>
            <person name="Gladyshev V.N."/>
            <person name="Groth M."/>
            <person name="Guda C."/>
            <person name="Hadaegh A."/>
            <person name="Iglesias-Rodriguez M.D."/>
            <person name="Jenkins J."/>
            <person name="Jones B.M."/>
            <person name="Lawson T."/>
            <person name="Leese F."/>
            <person name="Lindquist E."/>
            <person name="Lobanov A."/>
            <person name="Lomsadze A."/>
            <person name="Malik S.B."/>
            <person name="Marsh M.E."/>
            <person name="Mackinder L."/>
            <person name="Mock T."/>
            <person name="Mueller-Roeber B."/>
            <person name="Pagarete A."/>
            <person name="Parker M."/>
            <person name="Probert I."/>
            <person name="Quesneville H."/>
            <person name="Raines C."/>
            <person name="Rensing S.A."/>
            <person name="Riano-Pachon D.M."/>
            <person name="Richier S."/>
            <person name="Rokitta S."/>
            <person name="Shiraiwa Y."/>
            <person name="Soanes D.M."/>
            <person name="van der Giezen M."/>
            <person name="Wahlund T.M."/>
            <person name="Williams B."/>
            <person name="Wilson W."/>
            <person name="Wolfe G."/>
            <person name="Wurch L.L."/>
        </authorList>
    </citation>
    <scope>NUCLEOTIDE SEQUENCE</scope>
</reference>
<dbReference type="GO" id="GO:0016020">
    <property type="term" value="C:membrane"/>
    <property type="evidence" value="ECO:0007669"/>
    <property type="project" value="TreeGrafter"/>
</dbReference>
<dbReference type="RefSeq" id="XP_005756205.1">
    <property type="nucleotide sequence ID" value="XM_005756148.1"/>
</dbReference>
<sequence>MGAGEKPCTGQASAVFVIGLVAGTGCVIFSKTLFELKSEGLNGELLPFKPQAAMDAEPPVTVKTLLMLGLPAVFDLLSVRVLLMVAGLMHISASIWMLLRGGGIVFVALMKQFALGDRLTCTFCQSLQYVYEEKVMAGDAPPWLLIGMEGFFGARLLHERHHGVVESLPNTLLQIEHSQAIQRMALGFCVLALGFCVLVFILNSFSVTFMLSSVWHAILDNFRPITIWMLRLPPFGATQSRSSNKKGNTGAAAYNKNENENGNEMPPSGTAVYNGSVKLPWSPDGENLLGSGLFGGASPGRDFP</sequence>
<feature type="transmembrane region" description="Helical" evidence="2">
    <location>
        <begin position="185"/>
        <end position="215"/>
    </location>
</feature>
<organism evidence="3 4">
    <name type="scientific">Emiliania huxleyi (strain CCMP1516)</name>
    <dbReference type="NCBI Taxonomy" id="280463"/>
    <lineage>
        <taxon>Eukaryota</taxon>
        <taxon>Haptista</taxon>
        <taxon>Haptophyta</taxon>
        <taxon>Prymnesiophyceae</taxon>
        <taxon>Isochrysidales</taxon>
        <taxon>Noelaerhabdaceae</taxon>
        <taxon>Emiliania</taxon>
    </lineage>
</organism>
<evidence type="ECO:0000313" key="3">
    <source>
        <dbReference type="EnsemblProtists" id="EOD03776"/>
    </source>
</evidence>
<dbReference type="eggNOG" id="KOG3912">
    <property type="taxonomic scope" value="Eukaryota"/>
</dbReference>
<reference evidence="3" key="2">
    <citation type="submission" date="2024-10" db="UniProtKB">
        <authorList>
            <consortium name="EnsemblProtists"/>
        </authorList>
    </citation>
    <scope>IDENTIFICATION</scope>
</reference>
<keyword evidence="2" id="KW-0812">Transmembrane</keyword>
<feature type="compositionally biased region" description="Polar residues" evidence="1">
    <location>
        <begin position="238"/>
        <end position="247"/>
    </location>
</feature>
<keyword evidence="4" id="KW-1185">Reference proteome</keyword>
<dbReference type="HOGENOM" id="CLU_916549_0_0_1"/>
<dbReference type="Proteomes" id="UP000013827">
    <property type="component" value="Unassembled WGS sequence"/>
</dbReference>
<keyword evidence="2" id="KW-1133">Transmembrane helix</keyword>